<evidence type="ECO:0000313" key="2">
    <source>
        <dbReference type="WBParaSite" id="nRc.2.0.1.t29115-RA"/>
    </source>
</evidence>
<accession>A0A915JS33</accession>
<proteinExistence type="predicted"/>
<name>A0A915JS33_ROMCU</name>
<keyword evidence="1" id="KW-1185">Reference proteome</keyword>
<dbReference type="AlphaFoldDB" id="A0A915JS33"/>
<organism evidence="1 2">
    <name type="scientific">Romanomermis culicivorax</name>
    <name type="common">Nematode worm</name>
    <dbReference type="NCBI Taxonomy" id="13658"/>
    <lineage>
        <taxon>Eukaryota</taxon>
        <taxon>Metazoa</taxon>
        <taxon>Ecdysozoa</taxon>
        <taxon>Nematoda</taxon>
        <taxon>Enoplea</taxon>
        <taxon>Dorylaimia</taxon>
        <taxon>Mermithida</taxon>
        <taxon>Mermithoidea</taxon>
        <taxon>Mermithidae</taxon>
        <taxon>Romanomermis</taxon>
    </lineage>
</organism>
<evidence type="ECO:0000313" key="1">
    <source>
        <dbReference type="Proteomes" id="UP000887565"/>
    </source>
</evidence>
<reference evidence="2" key="1">
    <citation type="submission" date="2022-11" db="UniProtKB">
        <authorList>
            <consortium name="WormBaseParasite"/>
        </authorList>
    </citation>
    <scope>IDENTIFICATION</scope>
</reference>
<dbReference type="WBParaSite" id="nRc.2.0.1.t29115-RA">
    <property type="protein sequence ID" value="nRc.2.0.1.t29115-RA"/>
    <property type="gene ID" value="nRc.2.0.1.g29115"/>
</dbReference>
<dbReference type="Proteomes" id="UP000887565">
    <property type="component" value="Unplaced"/>
</dbReference>
<protein>
    <submittedName>
        <fullName evidence="2">Uncharacterized protein</fullName>
    </submittedName>
</protein>
<sequence>MTKIKTTVKTVYYKLLDVKFLLKKIVQAKSRCSEEESAIQKDAQPAVAQSNHAYCEKHILDYKDMCLVSVPLPTFVTIFCDGYETACRVEHRVVVTAPPTPEPVLTPIEVNTSLVNASQLVPQNTHINLPFLGITTPPPKKEEVAPDAAAVPPSSATTPRPTTAFPQNVEYNLPDPVKTLGDDGLNLGTSFGFPFFNYERGLHLSPTRSFSTGEKFNAAGLNFSHASGVSFGNLPMLADLNRKMGLEPNAGLESSPFNFLRAPNR</sequence>